<evidence type="ECO:0000313" key="2">
    <source>
        <dbReference type="Proteomes" id="UP000499080"/>
    </source>
</evidence>
<dbReference type="EMBL" id="BGPR01027018">
    <property type="protein sequence ID" value="GBN97193.1"/>
    <property type="molecule type" value="Genomic_DNA"/>
</dbReference>
<dbReference type="Proteomes" id="UP000499080">
    <property type="component" value="Unassembled WGS sequence"/>
</dbReference>
<keyword evidence="2" id="KW-1185">Reference proteome</keyword>
<organism evidence="1 2">
    <name type="scientific">Araneus ventricosus</name>
    <name type="common">Orbweaver spider</name>
    <name type="synonym">Epeira ventricosa</name>
    <dbReference type="NCBI Taxonomy" id="182803"/>
    <lineage>
        <taxon>Eukaryota</taxon>
        <taxon>Metazoa</taxon>
        <taxon>Ecdysozoa</taxon>
        <taxon>Arthropoda</taxon>
        <taxon>Chelicerata</taxon>
        <taxon>Arachnida</taxon>
        <taxon>Araneae</taxon>
        <taxon>Araneomorphae</taxon>
        <taxon>Entelegynae</taxon>
        <taxon>Araneoidea</taxon>
        <taxon>Araneidae</taxon>
        <taxon>Araneus</taxon>
    </lineage>
</organism>
<proteinExistence type="predicted"/>
<evidence type="ECO:0000313" key="1">
    <source>
        <dbReference type="EMBL" id="GBN97193.1"/>
    </source>
</evidence>
<accession>A0A4Y2TBM6</accession>
<comment type="caution">
    <text evidence="1">The sequence shown here is derived from an EMBL/GenBank/DDBJ whole genome shotgun (WGS) entry which is preliminary data.</text>
</comment>
<sequence>MLPTWPVRHGSLDLDNNQTQLSSHSFTLLHSVSRSSLLATARLLTFSELFPVLLRATVRVALLLRSSNVRTPALPLLTAEMNPIQLIVRYFSPCWTQYSSRMEVRRKGGSNDHPTPAYFLQMTRMLLAEGMFVMCVNANCEPNDGIILKFA</sequence>
<reference evidence="1 2" key="1">
    <citation type="journal article" date="2019" name="Sci. Rep.">
        <title>Orb-weaving spider Araneus ventricosus genome elucidates the spidroin gene catalogue.</title>
        <authorList>
            <person name="Kono N."/>
            <person name="Nakamura H."/>
            <person name="Ohtoshi R."/>
            <person name="Moran D.A.P."/>
            <person name="Shinohara A."/>
            <person name="Yoshida Y."/>
            <person name="Fujiwara M."/>
            <person name="Mori M."/>
            <person name="Tomita M."/>
            <person name="Arakawa K."/>
        </authorList>
    </citation>
    <scope>NUCLEOTIDE SEQUENCE [LARGE SCALE GENOMIC DNA]</scope>
</reference>
<dbReference type="AlphaFoldDB" id="A0A4Y2TBM6"/>
<protein>
    <submittedName>
        <fullName evidence="1">Uncharacterized protein</fullName>
    </submittedName>
</protein>
<gene>
    <name evidence="1" type="ORF">AVEN_85304_1</name>
</gene>
<name>A0A4Y2TBM6_ARAVE</name>